<dbReference type="Gene3D" id="3.10.100.10">
    <property type="entry name" value="Mannose-Binding Protein A, subunit A"/>
    <property type="match status" value="1"/>
</dbReference>
<feature type="domain" description="CUB" evidence="5">
    <location>
        <begin position="285"/>
        <end position="404"/>
    </location>
</feature>
<keyword evidence="4" id="KW-0732">Signal</keyword>
<feature type="chain" id="PRO_5009314558" evidence="4">
    <location>
        <begin position="43"/>
        <end position="407"/>
    </location>
</feature>
<evidence type="ECO:0000313" key="8">
    <source>
        <dbReference type="WBParaSite" id="L893_g4361.t1"/>
    </source>
</evidence>
<accession>A0A1I8AD29</accession>
<comment type="caution">
    <text evidence="3">Lacks conserved residue(s) required for the propagation of feature annotation.</text>
</comment>
<keyword evidence="2 3" id="KW-1015">Disulfide bond</keyword>
<feature type="disulfide bond" evidence="3">
    <location>
        <begin position="177"/>
        <end position="204"/>
    </location>
</feature>
<evidence type="ECO:0000313" key="7">
    <source>
        <dbReference type="Proteomes" id="UP000095287"/>
    </source>
</evidence>
<dbReference type="SUPFAM" id="SSF49854">
    <property type="entry name" value="Spermadhesin, CUB domain"/>
    <property type="match status" value="2"/>
</dbReference>
<evidence type="ECO:0000259" key="6">
    <source>
        <dbReference type="PROSITE" id="PS50041"/>
    </source>
</evidence>
<dbReference type="WBParaSite" id="L893_g4361.t1">
    <property type="protein sequence ID" value="L893_g4361.t1"/>
    <property type="gene ID" value="L893_g4361"/>
</dbReference>
<evidence type="ECO:0000256" key="4">
    <source>
        <dbReference type="SAM" id="SignalP"/>
    </source>
</evidence>
<dbReference type="AlphaFoldDB" id="A0A1I8AD29"/>
<dbReference type="Gene3D" id="2.60.120.290">
    <property type="entry name" value="Spermadhesin, CUB domain"/>
    <property type="match status" value="2"/>
</dbReference>
<evidence type="ECO:0000256" key="1">
    <source>
        <dbReference type="ARBA" id="ARBA00022737"/>
    </source>
</evidence>
<evidence type="ECO:0000259" key="5">
    <source>
        <dbReference type="PROSITE" id="PS01180"/>
    </source>
</evidence>
<evidence type="ECO:0000256" key="2">
    <source>
        <dbReference type="ARBA" id="ARBA00023157"/>
    </source>
</evidence>
<dbReference type="SUPFAM" id="SSF56436">
    <property type="entry name" value="C-type lectin-like"/>
    <property type="match status" value="1"/>
</dbReference>
<dbReference type="PANTHER" id="PTHR24251:SF37">
    <property type="entry name" value="CUB DOMAIN-CONTAINING PROTEIN"/>
    <property type="match status" value="1"/>
</dbReference>
<dbReference type="InterPro" id="IPR035914">
    <property type="entry name" value="Sperma_CUB_dom_sf"/>
</dbReference>
<dbReference type="InterPro" id="IPR001304">
    <property type="entry name" value="C-type_lectin-like"/>
</dbReference>
<dbReference type="Proteomes" id="UP000095287">
    <property type="component" value="Unplaced"/>
</dbReference>
<dbReference type="InterPro" id="IPR000859">
    <property type="entry name" value="CUB_dom"/>
</dbReference>
<evidence type="ECO:0000256" key="3">
    <source>
        <dbReference type="PROSITE-ProRule" id="PRU00059"/>
    </source>
</evidence>
<dbReference type="PANTHER" id="PTHR24251">
    <property type="entry name" value="OVOCHYMASE-RELATED"/>
    <property type="match status" value="1"/>
</dbReference>
<sequence>MHPPPVSGAITALDIAISNFIAPPMSHLAVLSLLLALQGAFAQQSCPLGWKFRAEDSACYFFDSDRTLDWESARKFCRDTDGGDLVSIGSQAEYDFVKDQVITTRPLLLTWIGLRGNASSWTNGRSVNFTKFASPSEASKDSDFCFGWRTLKPADGWRGVSCRYAQPFVCKQHSIGCPPTIKNGDSGTIQSSNFPLDYDNDLFCTYKIIAPQGYRILLNFTSFETQYLRDYVEVIDGLHTNSLLLGKMHGMFPEKMFYASSDNGLTVTFTTNPTITKSGWSANWQTEKIKDPVVVSGSAGTLESPNYPQEYPNDVDQVYRITVDDAMVVQLNFTYFDTENEFDYLIIADGPNLSGKFITMLYGSMTGQTPFMITTTQPGASLRFVTDESNSRPAKGWSLVWRAIPKQ</sequence>
<feature type="signal peptide" evidence="4">
    <location>
        <begin position="1"/>
        <end position="42"/>
    </location>
</feature>
<dbReference type="InterPro" id="IPR016186">
    <property type="entry name" value="C-type_lectin-like/link_sf"/>
</dbReference>
<reference evidence="8" key="1">
    <citation type="submission" date="2016-11" db="UniProtKB">
        <authorList>
            <consortium name="WormBaseParasite"/>
        </authorList>
    </citation>
    <scope>IDENTIFICATION</scope>
</reference>
<keyword evidence="7" id="KW-1185">Reference proteome</keyword>
<dbReference type="Pfam" id="PF00059">
    <property type="entry name" value="Lectin_C"/>
    <property type="match status" value="1"/>
</dbReference>
<dbReference type="InterPro" id="IPR016187">
    <property type="entry name" value="CTDL_fold"/>
</dbReference>
<keyword evidence="1" id="KW-0677">Repeat</keyword>
<dbReference type="SMART" id="SM00042">
    <property type="entry name" value="CUB"/>
    <property type="match status" value="2"/>
</dbReference>
<organism evidence="7 8">
    <name type="scientific">Steinernema glaseri</name>
    <dbReference type="NCBI Taxonomy" id="37863"/>
    <lineage>
        <taxon>Eukaryota</taxon>
        <taxon>Metazoa</taxon>
        <taxon>Ecdysozoa</taxon>
        <taxon>Nematoda</taxon>
        <taxon>Chromadorea</taxon>
        <taxon>Rhabditida</taxon>
        <taxon>Tylenchina</taxon>
        <taxon>Panagrolaimomorpha</taxon>
        <taxon>Strongyloidoidea</taxon>
        <taxon>Steinernematidae</taxon>
        <taxon>Steinernema</taxon>
    </lineage>
</organism>
<proteinExistence type="predicted"/>
<dbReference type="CDD" id="cd00037">
    <property type="entry name" value="CLECT"/>
    <property type="match status" value="1"/>
</dbReference>
<dbReference type="PROSITE" id="PS01180">
    <property type="entry name" value="CUB"/>
    <property type="match status" value="2"/>
</dbReference>
<dbReference type="CDD" id="cd00041">
    <property type="entry name" value="CUB"/>
    <property type="match status" value="2"/>
</dbReference>
<protein>
    <submittedName>
        <fullName evidence="8">CUB domain-containing protein</fullName>
    </submittedName>
</protein>
<dbReference type="Pfam" id="PF00431">
    <property type="entry name" value="CUB"/>
    <property type="match status" value="2"/>
</dbReference>
<name>A0A1I8AD29_9BILA</name>
<dbReference type="SMART" id="SM00034">
    <property type="entry name" value="CLECT"/>
    <property type="match status" value="1"/>
</dbReference>
<dbReference type="PROSITE" id="PS50041">
    <property type="entry name" value="C_TYPE_LECTIN_2"/>
    <property type="match status" value="1"/>
</dbReference>
<feature type="domain" description="C-type lectin" evidence="6">
    <location>
        <begin position="55"/>
        <end position="171"/>
    </location>
</feature>
<feature type="domain" description="CUB" evidence="5">
    <location>
        <begin position="177"/>
        <end position="287"/>
    </location>
</feature>